<evidence type="ECO:0000313" key="2">
    <source>
        <dbReference type="Proteomes" id="UP001060085"/>
    </source>
</evidence>
<gene>
    <name evidence="1" type="ORF">M9H77_05994</name>
</gene>
<keyword evidence="2" id="KW-1185">Reference proteome</keyword>
<name>A0ACC0BQY3_CATRO</name>
<organism evidence="1 2">
    <name type="scientific">Catharanthus roseus</name>
    <name type="common">Madagascar periwinkle</name>
    <name type="synonym">Vinca rosea</name>
    <dbReference type="NCBI Taxonomy" id="4058"/>
    <lineage>
        <taxon>Eukaryota</taxon>
        <taxon>Viridiplantae</taxon>
        <taxon>Streptophyta</taxon>
        <taxon>Embryophyta</taxon>
        <taxon>Tracheophyta</taxon>
        <taxon>Spermatophyta</taxon>
        <taxon>Magnoliopsida</taxon>
        <taxon>eudicotyledons</taxon>
        <taxon>Gunneridae</taxon>
        <taxon>Pentapetalae</taxon>
        <taxon>asterids</taxon>
        <taxon>lamiids</taxon>
        <taxon>Gentianales</taxon>
        <taxon>Apocynaceae</taxon>
        <taxon>Rauvolfioideae</taxon>
        <taxon>Vinceae</taxon>
        <taxon>Catharanthinae</taxon>
        <taxon>Catharanthus</taxon>
    </lineage>
</organism>
<comment type="caution">
    <text evidence="1">The sequence shown here is derived from an EMBL/GenBank/DDBJ whole genome shotgun (WGS) entry which is preliminary data.</text>
</comment>
<accession>A0ACC0BQY3</accession>
<protein>
    <submittedName>
        <fullName evidence="1">Uncharacterized protein</fullName>
    </submittedName>
</protein>
<evidence type="ECO:0000313" key="1">
    <source>
        <dbReference type="EMBL" id="KAI5675044.1"/>
    </source>
</evidence>
<sequence>MAEDTESRNDIYTKDGTVDYRGNPANKKQTGTWRACPFILGNECCERLAYYGMSSNLYLYFKNQLNQHTATASRNLSNWSGTCYIMPLVGAFLADSYLGRYWTIASFSIIYVVGMSLLTLSASVPGMKPTCSKTNKDDCTATKNQTLICFVSLYLVALGTGGIKPCVSSFGADQFDDADEIERNHKGSFFNWFYFSINIGALVASSLLVWIQVNIGWSWGFGIPAVAMAIAVVSFFTGTRIYRYQKPGGSPLTRLCQVLVASIRKFRVPLPADKSQLYEAADEMKSAIVGSRKLDHTKGLSFFDKAAVETELDDNKGCVSPWKLCTVTQVEELKIILRLLPIWATGIVFSAVYSQMGNLFVSQATLMNTNMGPHFQIPEAALSVFDTISVIFWVPVYDKMIVPLARKFTRHKNGLTQLQRIGVGLFISIFAMVCAAFLEIIRLKTARRHNLYGEKDIVPISVFWQVPQYFIIGCAEVFANIGTLEFFYEQAPDSMRSLCSALALTTGALGSYFSSLLVLIVTRTTTKHGKSPGWIPDNLNIGHLDYFFWLLAGLSVVNLGVFILVAKMYTNKKAVGTLR</sequence>
<reference evidence="2" key="1">
    <citation type="journal article" date="2023" name="Nat. Plants">
        <title>Single-cell RNA sequencing provides a high-resolution roadmap for understanding the multicellular compartmentation of specialized metabolism.</title>
        <authorList>
            <person name="Sun S."/>
            <person name="Shen X."/>
            <person name="Li Y."/>
            <person name="Li Y."/>
            <person name="Wang S."/>
            <person name="Li R."/>
            <person name="Zhang H."/>
            <person name="Shen G."/>
            <person name="Guo B."/>
            <person name="Wei J."/>
            <person name="Xu J."/>
            <person name="St-Pierre B."/>
            <person name="Chen S."/>
            <person name="Sun C."/>
        </authorList>
    </citation>
    <scope>NUCLEOTIDE SEQUENCE [LARGE SCALE GENOMIC DNA]</scope>
</reference>
<dbReference type="Proteomes" id="UP001060085">
    <property type="component" value="Linkage Group LG02"/>
</dbReference>
<proteinExistence type="predicted"/>
<dbReference type="EMBL" id="CM044702">
    <property type="protein sequence ID" value="KAI5675044.1"/>
    <property type="molecule type" value="Genomic_DNA"/>
</dbReference>